<evidence type="ECO:0000313" key="2">
    <source>
        <dbReference type="Proteomes" id="UP001055879"/>
    </source>
</evidence>
<protein>
    <submittedName>
        <fullName evidence="1">Uncharacterized protein</fullName>
    </submittedName>
</protein>
<keyword evidence="2" id="KW-1185">Reference proteome</keyword>
<reference evidence="1 2" key="2">
    <citation type="journal article" date="2022" name="Mol. Ecol. Resour.">
        <title>The genomes of chicory, endive, great burdock and yacon provide insights into Asteraceae paleo-polyploidization history and plant inulin production.</title>
        <authorList>
            <person name="Fan W."/>
            <person name="Wang S."/>
            <person name="Wang H."/>
            <person name="Wang A."/>
            <person name="Jiang F."/>
            <person name="Liu H."/>
            <person name="Zhao H."/>
            <person name="Xu D."/>
            <person name="Zhang Y."/>
        </authorList>
    </citation>
    <scope>NUCLEOTIDE SEQUENCE [LARGE SCALE GENOMIC DNA]</scope>
    <source>
        <strain evidence="2">cv. Niubang</strain>
    </source>
</reference>
<reference evidence="2" key="1">
    <citation type="journal article" date="2022" name="Mol. Ecol. Resour.">
        <title>The genomes of chicory, endive, great burdock and yacon provide insights into Asteraceae palaeo-polyploidization history and plant inulin production.</title>
        <authorList>
            <person name="Fan W."/>
            <person name="Wang S."/>
            <person name="Wang H."/>
            <person name="Wang A."/>
            <person name="Jiang F."/>
            <person name="Liu H."/>
            <person name="Zhao H."/>
            <person name="Xu D."/>
            <person name="Zhang Y."/>
        </authorList>
    </citation>
    <scope>NUCLEOTIDE SEQUENCE [LARGE SCALE GENOMIC DNA]</scope>
    <source>
        <strain evidence="2">cv. Niubang</strain>
    </source>
</reference>
<dbReference type="Proteomes" id="UP001055879">
    <property type="component" value="Linkage Group LG01"/>
</dbReference>
<evidence type="ECO:0000313" key="1">
    <source>
        <dbReference type="EMBL" id="KAI3769959.1"/>
    </source>
</evidence>
<name>A0ACB9FF49_ARCLA</name>
<dbReference type="EMBL" id="CM042047">
    <property type="protein sequence ID" value="KAI3769959.1"/>
    <property type="molecule type" value="Genomic_DNA"/>
</dbReference>
<sequence>MTKRGGNENTGGDAESHQNPSSSPSLAMESNSFRPSPSPSPAMEALKQETKPNVMEISLERWGKEEGAEDEDDGGGPATARDGSDR</sequence>
<proteinExistence type="predicted"/>
<gene>
    <name evidence="1" type="ORF">L6452_01076</name>
</gene>
<accession>A0ACB9FF49</accession>
<organism evidence="1 2">
    <name type="scientific">Arctium lappa</name>
    <name type="common">Greater burdock</name>
    <name type="synonym">Lappa major</name>
    <dbReference type="NCBI Taxonomy" id="4217"/>
    <lineage>
        <taxon>Eukaryota</taxon>
        <taxon>Viridiplantae</taxon>
        <taxon>Streptophyta</taxon>
        <taxon>Embryophyta</taxon>
        <taxon>Tracheophyta</taxon>
        <taxon>Spermatophyta</taxon>
        <taxon>Magnoliopsida</taxon>
        <taxon>eudicotyledons</taxon>
        <taxon>Gunneridae</taxon>
        <taxon>Pentapetalae</taxon>
        <taxon>asterids</taxon>
        <taxon>campanulids</taxon>
        <taxon>Asterales</taxon>
        <taxon>Asteraceae</taxon>
        <taxon>Carduoideae</taxon>
        <taxon>Cardueae</taxon>
        <taxon>Arctiinae</taxon>
        <taxon>Arctium</taxon>
    </lineage>
</organism>
<comment type="caution">
    <text evidence="1">The sequence shown here is derived from an EMBL/GenBank/DDBJ whole genome shotgun (WGS) entry which is preliminary data.</text>
</comment>